<dbReference type="Proteomes" id="UP000030321">
    <property type="component" value="Unassembled WGS sequence"/>
</dbReference>
<comment type="similarity">
    <text evidence="1">Belongs to the PspA/Vipp/IM30 family.</text>
</comment>
<dbReference type="InterPro" id="IPR007157">
    <property type="entry name" value="PspA_VIPP1"/>
</dbReference>
<dbReference type="Pfam" id="PF04012">
    <property type="entry name" value="PspA_IM30"/>
    <property type="match status" value="1"/>
</dbReference>
<dbReference type="PANTHER" id="PTHR31088:SF6">
    <property type="entry name" value="PHAGE SHOCK PROTEIN A"/>
    <property type="match status" value="1"/>
</dbReference>
<dbReference type="PANTHER" id="PTHR31088">
    <property type="entry name" value="MEMBRANE-ASSOCIATED PROTEIN VIPP1, CHLOROPLASTIC"/>
    <property type="match status" value="1"/>
</dbReference>
<sequence>MGLFDRMGQAIRAQVNSLIQENQDPEKLLEKAILEMEGELIQMRQALAAAVATQKRTERQRQQQEKAAQTWHERAQLALNHGNEELARQALSQWQTYQSQIAPLETSLQQQTAIIQKLKKELLTIEGKYAEMKAQKSLYVARLRSASASQKAQEIMGSLNSSQMGTIFEKLEAKVLEAESQADLIQHKDPLERQFQDLEGQKQIEAELLKLKQDNLDG</sequence>
<name>A0A0A1VPW6_MICAE</name>
<evidence type="ECO:0000313" key="4">
    <source>
        <dbReference type="Proteomes" id="UP000030321"/>
    </source>
</evidence>
<accession>A0A0A1VPW6</accession>
<protein>
    <submittedName>
        <fullName evidence="3">Phage shock protein A</fullName>
    </submittedName>
</protein>
<evidence type="ECO:0000256" key="1">
    <source>
        <dbReference type="ARBA" id="ARBA00043985"/>
    </source>
</evidence>
<proteinExistence type="inferred from homology"/>
<dbReference type="EMBL" id="BBPA01000003">
    <property type="protein sequence ID" value="GAL91478.1"/>
    <property type="molecule type" value="Genomic_DNA"/>
</dbReference>
<dbReference type="RefSeq" id="WP_045356517.1">
    <property type="nucleotide sequence ID" value="NZ_BBPA01000003.1"/>
</dbReference>
<comment type="caution">
    <text evidence="3">The sequence shown here is derived from an EMBL/GenBank/DDBJ whole genome shotgun (WGS) entry which is preliminary data.</text>
</comment>
<reference evidence="4" key="1">
    <citation type="journal article" date="2015" name="Genome">
        <title>Whole Genome Sequence of the Non-Microcystin-Producing Microcystis aeruginosa Strain NIES-44.</title>
        <authorList>
            <person name="Okano K."/>
            <person name="Miyata N."/>
            <person name="Ozaki Y."/>
        </authorList>
    </citation>
    <scope>NUCLEOTIDE SEQUENCE [LARGE SCALE GENOMIC DNA]</scope>
    <source>
        <strain evidence="4">NIES-44</strain>
    </source>
</reference>
<feature type="coiled-coil region" evidence="2">
    <location>
        <begin position="108"/>
        <end position="135"/>
    </location>
</feature>
<organism evidence="3 4">
    <name type="scientific">Microcystis aeruginosa NIES-44</name>
    <dbReference type="NCBI Taxonomy" id="449439"/>
    <lineage>
        <taxon>Bacteria</taxon>
        <taxon>Bacillati</taxon>
        <taxon>Cyanobacteriota</taxon>
        <taxon>Cyanophyceae</taxon>
        <taxon>Oscillatoriophycideae</taxon>
        <taxon>Chroococcales</taxon>
        <taxon>Microcystaceae</taxon>
        <taxon>Microcystis</taxon>
    </lineage>
</organism>
<evidence type="ECO:0000256" key="2">
    <source>
        <dbReference type="SAM" id="Coils"/>
    </source>
</evidence>
<evidence type="ECO:0000313" key="3">
    <source>
        <dbReference type="EMBL" id="GAL91478.1"/>
    </source>
</evidence>
<dbReference type="AlphaFoldDB" id="A0A0A1VPW6"/>
<keyword evidence="2" id="KW-0175">Coiled coil</keyword>
<gene>
    <name evidence="3" type="ORF">N44_01486</name>
</gene>